<keyword evidence="3" id="KW-1185">Reference proteome</keyword>
<gene>
    <name evidence="2" type="ORF">IFM89_025112</name>
</gene>
<accession>A0A835HXY5</accession>
<evidence type="ECO:0000256" key="1">
    <source>
        <dbReference type="SAM" id="MobiDB-lite"/>
    </source>
</evidence>
<dbReference type="OrthoDB" id="1931548at2759"/>
<name>A0A835HXY5_9MAGN</name>
<comment type="caution">
    <text evidence="2">The sequence shown here is derived from an EMBL/GenBank/DDBJ whole genome shotgun (WGS) entry which is preliminary data.</text>
</comment>
<feature type="region of interest" description="Disordered" evidence="1">
    <location>
        <begin position="48"/>
        <end position="78"/>
    </location>
</feature>
<dbReference type="PANTHER" id="PTHR33356:SF13">
    <property type="entry name" value="DUF4005 DOMAIN-CONTAINING PROTEIN"/>
    <property type="match status" value="1"/>
</dbReference>
<dbReference type="Proteomes" id="UP000631114">
    <property type="component" value="Unassembled WGS sequence"/>
</dbReference>
<sequence length="193" mass="21919">MEDIVAVGFEEGRVWLPTHVLDEAFESKENRWPQQEQRRYHRTMDPSVDKIHRNNHPFNKSNPKFHSRTKLQSSRGPGGTGMQAIFLDSSQKPCGTGFFLPQMIGNNSQMSKKPICSPVLLPARVIHALNLDVHTLASQISPRKNPDSNLKRRIRGSKLGIEELESKVTTQSCVASAVRRTSPEIYLPKEWSY</sequence>
<evidence type="ECO:0000313" key="3">
    <source>
        <dbReference type="Proteomes" id="UP000631114"/>
    </source>
</evidence>
<dbReference type="EMBL" id="JADFTS010000005">
    <property type="protein sequence ID" value="KAF9606423.1"/>
    <property type="molecule type" value="Genomic_DNA"/>
</dbReference>
<protein>
    <submittedName>
        <fullName evidence="2">Uncharacterized protein</fullName>
    </submittedName>
</protein>
<evidence type="ECO:0000313" key="2">
    <source>
        <dbReference type="EMBL" id="KAF9606423.1"/>
    </source>
</evidence>
<proteinExistence type="predicted"/>
<reference evidence="2 3" key="1">
    <citation type="submission" date="2020-10" db="EMBL/GenBank/DDBJ databases">
        <title>The Coptis chinensis genome and diversification of protoberbering-type alkaloids.</title>
        <authorList>
            <person name="Wang B."/>
            <person name="Shu S."/>
            <person name="Song C."/>
            <person name="Liu Y."/>
        </authorList>
    </citation>
    <scope>NUCLEOTIDE SEQUENCE [LARGE SCALE GENOMIC DNA]</scope>
    <source>
        <strain evidence="2">HL-2020</strain>
        <tissue evidence="2">Leaf</tissue>
    </source>
</reference>
<dbReference type="AlphaFoldDB" id="A0A835HXY5"/>
<organism evidence="2 3">
    <name type="scientific">Coptis chinensis</name>
    <dbReference type="NCBI Taxonomy" id="261450"/>
    <lineage>
        <taxon>Eukaryota</taxon>
        <taxon>Viridiplantae</taxon>
        <taxon>Streptophyta</taxon>
        <taxon>Embryophyta</taxon>
        <taxon>Tracheophyta</taxon>
        <taxon>Spermatophyta</taxon>
        <taxon>Magnoliopsida</taxon>
        <taxon>Ranunculales</taxon>
        <taxon>Ranunculaceae</taxon>
        <taxon>Coptidoideae</taxon>
        <taxon>Coptis</taxon>
    </lineage>
</organism>
<dbReference type="PANTHER" id="PTHR33356">
    <property type="entry name" value="TIP41-LIKE PROTEIN"/>
    <property type="match status" value="1"/>
</dbReference>